<dbReference type="InterPro" id="IPR001764">
    <property type="entry name" value="Glyco_hydro_3_N"/>
</dbReference>
<keyword evidence="5" id="KW-1185">Reference proteome</keyword>
<reference evidence="4" key="1">
    <citation type="submission" date="2020-10" db="EMBL/GenBank/DDBJ databases">
        <title>Ca. Dormibacterota MAGs.</title>
        <authorList>
            <person name="Montgomery K."/>
        </authorList>
    </citation>
    <scope>NUCLEOTIDE SEQUENCE [LARGE SCALE GENOMIC DNA]</scope>
    <source>
        <strain evidence="4">SC8812_S17_10</strain>
    </source>
</reference>
<keyword evidence="2 4" id="KW-0378">Hydrolase</keyword>
<dbReference type="InterPro" id="IPR017853">
    <property type="entry name" value="GH"/>
</dbReference>
<accession>A0A934K7R8</accession>
<dbReference type="SMART" id="SM01217">
    <property type="entry name" value="Fn3_like"/>
    <property type="match status" value="1"/>
</dbReference>
<evidence type="ECO:0000256" key="1">
    <source>
        <dbReference type="ARBA" id="ARBA00005336"/>
    </source>
</evidence>
<dbReference type="PANTHER" id="PTHR42715">
    <property type="entry name" value="BETA-GLUCOSIDASE"/>
    <property type="match status" value="1"/>
</dbReference>
<dbReference type="InterPro" id="IPR002772">
    <property type="entry name" value="Glyco_hydro_3_C"/>
</dbReference>
<evidence type="ECO:0000313" key="4">
    <source>
        <dbReference type="EMBL" id="MBJ7598051.1"/>
    </source>
</evidence>
<dbReference type="SUPFAM" id="SSF51445">
    <property type="entry name" value="(Trans)glycosidases"/>
    <property type="match status" value="1"/>
</dbReference>
<dbReference type="GO" id="GO:0008422">
    <property type="term" value="F:beta-glucosidase activity"/>
    <property type="evidence" value="ECO:0007669"/>
    <property type="project" value="UniProtKB-ARBA"/>
</dbReference>
<dbReference type="PRINTS" id="PR00133">
    <property type="entry name" value="GLHYDRLASE3"/>
</dbReference>
<evidence type="ECO:0000256" key="2">
    <source>
        <dbReference type="ARBA" id="ARBA00022801"/>
    </source>
</evidence>
<dbReference type="Pfam" id="PF00933">
    <property type="entry name" value="Glyco_hydro_3"/>
    <property type="match status" value="1"/>
</dbReference>
<dbReference type="InterPro" id="IPR036881">
    <property type="entry name" value="Glyco_hydro_3_C_sf"/>
</dbReference>
<dbReference type="RefSeq" id="WP_338200767.1">
    <property type="nucleotide sequence ID" value="NZ_JAEKNR010000090.1"/>
</dbReference>
<dbReference type="PANTHER" id="PTHR42715:SF10">
    <property type="entry name" value="BETA-GLUCOSIDASE"/>
    <property type="match status" value="1"/>
</dbReference>
<dbReference type="Pfam" id="PF14310">
    <property type="entry name" value="Fn3-like"/>
    <property type="match status" value="1"/>
</dbReference>
<comment type="similarity">
    <text evidence="1">Belongs to the glycosyl hydrolase 3 family.</text>
</comment>
<evidence type="ECO:0000259" key="3">
    <source>
        <dbReference type="SMART" id="SM01217"/>
    </source>
</evidence>
<dbReference type="InterPro" id="IPR026891">
    <property type="entry name" value="Fn3-like"/>
</dbReference>
<comment type="caution">
    <text evidence="4">The sequence shown here is derived from an EMBL/GenBank/DDBJ whole genome shotgun (WGS) entry which is preliminary data.</text>
</comment>
<dbReference type="Gene3D" id="2.60.40.10">
    <property type="entry name" value="Immunoglobulins"/>
    <property type="match status" value="1"/>
</dbReference>
<dbReference type="Gene3D" id="3.40.50.1700">
    <property type="entry name" value="Glycoside hydrolase family 3 C-terminal domain"/>
    <property type="match status" value="1"/>
</dbReference>
<organism evidence="4 5">
    <name type="scientific">Candidatus Nephthysia bennettiae</name>
    <dbReference type="NCBI Taxonomy" id="3127016"/>
    <lineage>
        <taxon>Bacteria</taxon>
        <taxon>Bacillati</taxon>
        <taxon>Candidatus Dormiibacterota</taxon>
        <taxon>Candidatus Dormibacteria</taxon>
        <taxon>Candidatus Dormibacterales</taxon>
        <taxon>Candidatus Dormibacteraceae</taxon>
        <taxon>Candidatus Nephthysia</taxon>
    </lineage>
</organism>
<dbReference type="SUPFAM" id="SSF52279">
    <property type="entry name" value="Beta-D-glucan exohydrolase, C-terminal domain"/>
    <property type="match status" value="1"/>
</dbReference>
<dbReference type="InterPro" id="IPR013783">
    <property type="entry name" value="Ig-like_fold"/>
</dbReference>
<feature type="domain" description="Fibronectin type III-like" evidence="3">
    <location>
        <begin position="600"/>
        <end position="670"/>
    </location>
</feature>
<evidence type="ECO:0000313" key="5">
    <source>
        <dbReference type="Proteomes" id="UP000612893"/>
    </source>
</evidence>
<dbReference type="FunFam" id="2.60.40.10:FF:000495">
    <property type="entry name" value="Periplasmic beta-glucosidase"/>
    <property type="match status" value="1"/>
</dbReference>
<name>A0A934K7R8_9BACT</name>
<dbReference type="Pfam" id="PF01915">
    <property type="entry name" value="Glyco_hydro_3_C"/>
    <property type="match status" value="1"/>
</dbReference>
<dbReference type="Proteomes" id="UP000612893">
    <property type="component" value="Unassembled WGS sequence"/>
</dbReference>
<protein>
    <submittedName>
        <fullName evidence="4">Glycoside hydrolase family 3 C-terminal domain-containing protein</fullName>
    </submittedName>
</protein>
<dbReference type="InterPro" id="IPR050288">
    <property type="entry name" value="Cellulose_deg_GH3"/>
</dbReference>
<gene>
    <name evidence="4" type="ORF">JF922_08180</name>
</gene>
<dbReference type="AlphaFoldDB" id="A0A934K7R8"/>
<dbReference type="InterPro" id="IPR036962">
    <property type="entry name" value="Glyco_hydro_3_N_sf"/>
</dbReference>
<dbReference type="EMBL" id="JAEKNR010000090">
    <property type="protein sequence ID" value="MBJ7598051.1"/>
    <property type="molecule type" value="Genomic_DNA"/>
</dbReference>
<proteinExistence type="inferred from homology"/>
<dbReference type="Gene3D" id="3.20.20.300">
    <property type="entry name" value="Glycoside hydrolase, family 3, N-terminal domain"/>
    <property type="match status" value="1"/>
</dbReference>
<sequence>MATEDRTAVTGSEEHIEHLLGQLTLEEKAALIVGRDSWTTAPVERLGIPSVWLSDGPTGLRKSYSGTDMGVGTSVPATCFPTESALGASWDSELVMRVAAAIAVESQAEGVQVLLGPGINLKRSPLCGRNFEYLSEDPMLAGTLAAAFITGLQEVGVGASLKHLVANESETDRMITDSVVEERALRELYLRAFEIAIARSDPWTLMAAYNRLNGTYCTENAQLLREIVEGEWGYRGIVMSDWFAINDRVAALDAGLHLQMPTAPTAPGVVAAVRNGVLDEGRLDEIVRALLAFIFKADAARRPDTRADLDAHHRLAREAAGQCVVLLKNEGSLLPLEGEALTEVALIGTFAAEPRFQGAGSSQVVPARPVESIHQELVRLLGDGGRVTYAPGHGESGEAGADRVAEAQEAAQRSSVAVVVIGLPASYEEEGADRKHIDLPPEHNALVEAVLEVQPRTVVVLLNGSAVAMPWAERAPALLEGWLGGQGGGGAIAEALLGRVNPSGKLGETFPVRLEDTPAYLTFPHDGTDRVPFCEGLFCGYRWYDARRITPLFPFGHGLSYTTFEYSSLAVETVEEGVGEPLRVSVSLRVRNTGARNGREVVHLYVRERQPRLTRPDKELKAFAKVSLEPQEETEVTFELGERDFAFYDPRPQAWTVTGGVFDLLVGASSRDIRLEGSVTLQGTATQLPLGRLSPLREWLAHPAARDRIQPALSAMVEQLFSPHPERGEAPEMPDLAHSFVGDMPLAKLVMVGTLSEQDLAELIEVVNRERR</sequence>